<accession>A0A2M7BYV3</accession>
<protein>
    <submittedName>
        <fullName evidence="1">Alpha/beta hydrolase</fullName>
    </submittedName>
</protein>
<comment type="caution">
    <text evidence="1">The sequence shown here is derived from an EMBL/GenBank/DDBJ whole genome shotgun (WGS) entry which is preliminary data.</text>
</comment>
<dbReference type="Proteomes" id="UP000230324">
    <property type="component" value="Unassembled WGS sequence"/>
</dbReference>
<name>A0A2M7BYV3_9BACT</name>
<dbReference type="GO" id="GO:0016787">
    <property type="term" value="F:hydrolase activity"/>
    <property type="evidence" value="ECO:0007669"/>
    <property type="project" value="UniProtKB-KW"/>
</dbReference>
<keyword evidence="1" id="KW-0378">Hydrolase</keyword>
<reference evidence="2" key="1">
    <citation type="submission" date="2017-09" db="EMBL/GenBank/DDBJ databases">
        <title>Depth-based differentiation of microbial function through sediment-hosted aquifers and enrichment of novel symbionts in the deep terrestrial subsurface.</title>
        <authorList>
            <person name="Probst A.J."/>
            <person name="Ladd B."/>
            <person name="Jarett J.K."/>
            <person name="Geller-Mcgrath D.E."/>
            <person name="Sieber C.M.K."/>
            <person name="Emerson J.B."/>
            <person name="Anantharaman K."/>
            <person name="Thomas B.C."/>
            <person name="Malmstrom R."/>
            <person name="Stieglmeier M."/>
            <person name="Klingl A."/>
            <person name="Woyke T."/>
            <person name="Ryan C.M."/>
            <person name="Banfield J.F."/>
        </authorList>
    </citation>
    <scope>NUCLEOTIDE SEQUENCE [LARGE SCALE GENOMIC DNA]</scope>
</reference>
<sequence length="48" mass="5597">IFEAASGPKEFWQVEGAEHGEALYLYSKEYQEKVLNFFNKYLGNIPQL</sequence>
<feature type="non-terminal residue" evidence="1">
    <location>
        <position position="1"/>
    </location>
</feature>
<dbReference type="SUPFAM" id="SSF53474">
    <property type="entry name" value="alpha/beta-Hydrolases"/>
    <property type="match status" value="1"/>
</dbReference>
<dbReference type="Gene3D" id="3.40.50.1820">
    <property type="entry name" value="alpha/beta hydrolase"/>
    <property type="match status" value="1"/>
</dbReference>
<dbReference type="EMBL" id="PEUV01000006">
    <property type="protein sequence ID" value="PIV12846.1"/>
    <property type="molecule type" value="Genomic_DNA"/>
</dbReference>
<organism evidence="1 2">
    <name type="scientific">Candidatus Nealsonbacteria bacterium CG03_land_8_20_14_0_80_36_12</name>
    <dbReference type="NCBI Taxonomy" id="1974701"/>
    <lineage>
        <taxon>Bacteria</taxon>
        <taxon>Candidatus Nealsoniibacteriota</taxon>
    </lineage>
</organism>
<evidence type="ECO:0000313" key="1">
    <source>
        <dbReference type="EMBL" id="PIV12846.1"/>
    </source>
</evidence>
<dbReference type="InterPro" id="IPR029058">
    <property type="entry name" value="AB_hydrolase_fold"/>
</dbReference>
<gene>
    <name evidence="1" type="ORF">COS47_00270</name>
</gene>
<evidence type="ECO:0000313" key="2">
    <source>
        <dbReference type="Proteomes" id="UP000230324"/>
    </source>
</evidence>
<proteinExistence type="predicted"/>
<dbReference type="AlphaFoldDB" id="A0A2M7BYV3"/>